<dbReference type="InterPro" id="IPR010832">
    <property type="entry name" value="ProSAAS"/>
</dbReference>
<name>A0A401Q913_SCYTO</name>
<dbReference type="OrthoDB" id="8962476at2759"/>
<accession>A0A401Q913</accession>
<feature type="region of interest" description="Disordered" evidence="1">
    <location>
        <begin position="221"/>
        <end position="251"/>
    </location>
</feature>
<proteinExistence type="predicted"/>
<dbReference type="OMA" id="YEAQMMS"/>
<dbReference type="Proteomes" id="UP000288216">
    <property type="component" value="Unassembled WGS sequence"/>
</dbReference>
<dbReference type="EMBL" id="BFAA01026988">
    <property type="protein sequence ID" value="GCB81856.1"/>
    <property type="molecule type" value="Genomic_DNA"/>
</dbReference>
<evidence type="ECO:0000313" key="3">
    <source>
        <dbReference type="Proteomes" id="UP000288216"/>
    </source>
</evidence>
<evidence type="ECO:0000256" key="1">
    <source>
        <dbReference type="SAM" id="MobiDB-lite"/>
    </source>
</evidence>
<gene>
    <name evidence="2" type="ORF">scyTo_0023183</name>
</gene>
<comment type="caution">
    <text evidence="2">The sequence shown here is derived from an EMBL/GenBank/DDBJ whole genome shotgun (WGS) entry which is preliminary data.</text>
</comment>
<reference evidence="2 3" key="1">
    <citation type="journal article" date="2018" name="Nat. Ecol. Evol.">
        <title>Shark genomes provide insights into elasmobranch evolution and the origin of vertebrates.</title>
        <authorList>
            <person name="Hara Y"/>
            <person name="Yamaguchi K"/>
            <person name="Onimaru K"/>
            <person name="Kadota M"/>
            <person name="Koyanagi M"/>
            <person name="Keeley SD"/>
            <person name="Tatsumi K"/>
            <person name="Tanaka K"/>
            <person name="Motone F"/>
            <person name="Kageyama Y"/>
            <person name="Nozu R"/>
            <person name="Adachi N"/>
            <person name="Nishimura O"/>
            <person name="Nakagawa R"/>
            <person name="Tanegashima C"/>
            <person name="Kiyatake I"/>
            <person name="Matsumoto R"/>
            <person name="Murakumo K"/>
            <person name="Nishida K"/>
            <person name="Terakita A"/>
            <person name="Kuratani S"/>
            <person name="Sato K"/>
            <person name="Hyodo S Kuraku.S."/>
        </authorList>
    </citation>
    <scope>NUCLEOTIDE SEQUENCE [LARGE SCALE GENOMIC DNA]</scope>
</reference>
<dbReference type="GO" id="GO:0004866">
    <property type="term" value="F:endopeptidase inhibitor activity"/>
    <property type="evidence" value="ECO:0007669"/>
    <property type="project" value="InterPro"/>
</dbReference>
<dbReference type="AlphaFoldDB" id="A0A401Q913"/>
<protein>
    <submittedName>
        <fullName evidence="2">Uncharacterized protein</fullName>
    </submittedName>
</protein>
<keyword evidence="3" id="KW-1185">Reference proteome</keyword>
<dbReference type="STRING" id="75743.A0A401Q913"/>
<organism evidence="2 3">
    <name type="scientific">Scyliorhinus torazame</name>
    <name type="common">Cloudy catshark</name>
    <name type="synonym">Catulus torazame</name>
    <dbReference type="NCBI Taxonomy" id="75743"/>
    <lineage>
        <taxon>Eukaryota</taxon>
        <taxon>Metazoa</taxon>
        <taxon>Chordata</taxon>
        <taxon>Craniata</taxon>
        <taxon>Vertebrata</taxon>
        <taxon>Chondrichthyes</taxon>
        <taxon>Elasmobranchii</taxon>
        <taxon>Galeomorphii</taxon>
        <taxon>Galeoidea</taxon>
        <taxon>Carcharhiniformes</taxon>
        <taxon>Scyliorhinidae</taxon>
        <taxon>Scyliorhinus</taxon>
    </lineage>
</organism>
<dbReference type="Pfam" id="PF07259">
    <property type="entry name" value="ProSAAS"/>
    <property type="match status" value="1"/>
</dbReference>
<sequence>MFAYPPGEAARNEAFYAPLASRAVLARLGLGPREQELLERQGLVLGQADMTPSLGGQGGDERLGEALQRLLEESWRRDQEAAYLANLLRAWSEMGLLEAYPGDVKETEPEPRNGYPDYDELAAGRYGNRQMAYDPPGRPGLDQTAGDAGGELEQQVMRYMVGRILANLDTDAGYAPRPPRLVKRDLPEAPGPRRVRRALVEEEAGGAGGRTNLLRVKRLGQEEKAEEDGGAQDGARYPPPGAKEAWAPPGLQRIKRIEERLPGPGAVRNRRYAGYQGAELAERFIKFLPD</sequence>
<evidence type="ECO:0000313" key="2">
    <source>
        <dbReference type="EMBL" id="GCB81856.1"/>
    </source>
</evidence>